<keyword evidence="3" id="KW-0456">Lyase</keyword>
<dbReference type="Gene3D" id="3.40.50.720">
    <property type="entry name" value="NAD(P)-binding Rossmann-like Domain"/>
    <property type="match status" value="1"/>
</dbReference>
<reference evidence="4" key="3">
    <citation type="submission" date="2015-04" db="UniProtKB">
        <authorList>
            <consortium name="EnsemblPlants"/>
        </authorList>
    </citation>
    <scope>IDENTIFICATION</scope>
    <source>
        <strain evidence="4">cv. Jemalong A17</strain>
    </source>
</reference>
<dbReference type="Gramene" id="rna22534">
    <property type="protein sequence ID" value="RHN60258.1"/>
    <property type="gene ID" value="gene22534"/>
</dbReference>
<dbReference type="HOGENOM" id="CLU_2100495_0_0_1"/>
<accession>A0A072UIH7</accession>
<reference evidence="2 5" key="2">
    <citation type="journal article" date="2014" name="BMC Genomics">
        <title>An improved genome release (version Mt4.0) for the model legume Medicago truncatula.</title>
        <authorList>
            <person name="Tang H."/>
            <person name="Krishnakumar V."/>
            <person name="Bidwell S."/>
            <person name="Rosen B."/>
            <person name="Chan A."/>
            <person name="Zhou S."/>
            <person name="Gentzbittel L."/>
            <person name="Childs K.L."/>
            <person name="Yandell M."/>
            <person name="Gundlach H."/>
            <person name="Mayer K.F."/>
            <person name="Schwartz D.C."/>
            <person name="Town C.D."/>
        </authorList>
    </citation>
    <scope>GENOME REANNOTATION</scope>
    <source>
        <strain evidence="2">A17</strain>
        <strain evidence="4 5">cv. Jemalong A17</strain>
    </source>
</reference>
<gene>
    <name evidence="2" type="ordered locus">MTR_4g045737</name>
    <name evidence="3" type="ORF">MtrunA17_Chr4g0023721</name>
</gene>
<dbReference type="Pfam" id="PF01370">
    <property type="entry name" value="Epimerase"/>
    <property type="match status" value="1"/>
</dbReference>
<dbReference type="GO" id="GO:0048040">
    <property type="term" value="F:UDP-glucuronate decarboxylase activity"/>
    <property type="evidence" value="ECO:0007669"/>
    <property type="project" value="UniProtKB-EC"/>
</dbReference>
<keyword evidence="5" id="KW-1185">Reference proteome</keyword>
<evidence type="ECO:0000259" key="1">
    <source>
        <dbReference type="Pfam" id="PF01370"/>
    </source>
</evidence>
<dbReference type="EMBL" id="PSQE01000004">
    <property type="protein sequence ID" value="RHN60258.1"/>
    <property type="molecule type" value="Genomic_DNA"/>
</dbReference>
<evidence type="ECO:0000313" key="2">
    <source>
        <dbReference type="EMBL" id="KEH29569.1"/>
    </source>
</evidence>
<dbReference type="EMBL" id="CM001220">
    <property type="protein sequence ID" value="KEH29569.1"/>
    <property type="molecule type" value="Genomic_DNA"/>
</dbReference>
<organism evidence="2 5">
    <name type="scientific">Medicago truncatula</name>
    <name type="common">Barrel medic</name>
    <name type="synonym">Medicago tribuloides</name>
    <dbReference type="NCBI Taxonomy" id="3880"/>
    <lineage>
        <taxon>Eukaryota</taxon>
        <taxon>Viridiplantae</taxon>
        <taxon>Streptophyta</taxon>
        <taxon>Embryophyta</taxon>
        <taxon>Tracheophyta</taxon>
        <taxon>Spermatophyta</taxon>
        <taxon>Magnoliopsida</taxon>
        <taxon>eudicotyledons</taxon>
        <taxon>Gunneridae</taxon>
        <taxon>Pentapetalae</taxon>
        <taxon>rosids</taxon>
        <taxon>fabids</taxon>
        <taxon>Fabales</taxon>
        <taxon>Fabaceae</taxon>
        <taxon>Papilionoideae</taxon>
        <taxon>50 kb inversion clade</taxon>
        <taxon>NPAAA clade</taxon>
        <taxon>Hologalegina</taxon>
        <taxon>IRL clade</taxon>
        <taxon>Trifolieae</taxon>
        <taxon>Medicago</taxon>
    </lineage>
</organism>
<evidence type="ECO:0000313" key="5">
    <source>
        <dbReference type="Proteomes" id="UP000002051"/>
    </source>
</evidence>
<feature type="domain" description="NAD-dependent epimerase/dehydratase" evidence="1">
    <location>
        <begin position="21"/>
        <end position="101"/>
    </location>
</feature>
<dbReference type="EnsemblPlants" id="KEH29569">
    <property type="protein sequence ID" value="KEH29569"/>
    <property type="gene ID" value="MTR_4g045737"/>
</dbReference>
<evidence type="ECO:0000313" key="4">
    <source>
        <dbReference type="EnsemblPlants" id="KEH29569"/>
    </source>
</evidence>
<dbReference type="Proteomes" id="UP000002051">
    <property type="component" value="Chromosome 4"/>
</dbReference>
<reference evidence="2 5" key="1">
    <citation type="journal article" date="2011" name="Nature">
        <title>The Medicago genome provides insight into the evolution of rhizobial symbioses.</title>
        <authorList>
            <person name="Young N.D."/>
            <person name="Debelle F."/>
            <person name="Oldroyd G.E."/>
            <person name="Geurts R."/>
            <person name="Cannon S.B."/>
            <person name="Udvardi M.K."/>
            <person name="Benedito V.A."/>
            <person name="Mayer K.F."/>
            <person name="Gouzy J."/>
            <person name="Schoof H."/>
            <person name="Van de Peer Y."/>
            <person name="Proost S."/>
            <person name="Cook D.R."/>
            <person name="Meyers B.C."/>
            <person name="Spannagl M."/>
            <person name="Cheung F."/>
            <person name="De Mita S."/>
            <person name="Krishnakumar V."/>
            <person name="Gundlach H."/>
            <person name="Zhou S."/>
            <person name="Mudge J."/>
            <person name="Bharti A.K."/>
            <person name="Murray J.D."/>
            <person name="Naoumkina M.A."/>
            <person name="Rosen B."/>
            <person name="Silverstein K.A."/>
            <person name="Tang H."/>
            <person name="Rombauts S."/>
            <person name="Zhao P.X."/>
            <person name="Zhou P."/>
            <person name="Barbe V."/>
            <person name="Bardou P."/>
            <person name="Bechner M."/>
            <person name="Bellec A."/>
            <person name="Berger A."/>
            <person name="Berges H."/>
            <person name="Bidwell S."/>
            <person name="Bisseling T."/>
            <person name="Choisne N."/>
            <person name="Couloux A."/>
            <person name="Denny R."/>
            <person name="Deshpande S."/>
            <person name="Dai X."/>
            <person name="Doyle J.J."/>
            <person name="Dudez A.M."/>
            <person name="Farmer A.D."/>
            <person name="Fouteau S."/>
            <person name="Franken C."/>
            <person name="Gibelin C."/>
            <person name="Gish J."/>
            <person name="Goldstein S."/>
            <person name="Gonzalez A.J."/>
            <person name="Green P.J."/>
            <person name="Hallab A."/>
            <person name="Hartog M."/>
            <person name="Hua A."/>
            <person name="Humphray S.J."/>
            <person name="Jeong D.H."/>
            <person name="Jing Y."/>
            <person name="Jocker A."/>
            <person name="Kenton S.M."/>
            <person name="Kim D.J."/>
            <person name="Klee K."/>
            <person name="Lai H."/>
            <person name="Lang C."/>
            <person name="Lin S."/>
            <person name="Macmil S.L."/>
            <person name="Magdelenat G."/>
            <person name="Matthews L."/>
            <person name="McCorrison J."/>
            <person name="Monaghan E.L."/>
            <person name="Mun J.H."/>
            <person name="Najar F.Z."/>
            <person name="Nicholson C."/>
            <person name="Noirot C."/>
            <person name="O'Bleness M."/>
            <person name="Paule C.R."/>
            <person name="Poulain J."/>
            <person name="Prion F."/>
            <person name="Qin B."/>
            <person name="Qu C."/>
            <person name="Retzel E.F."/>
            <person name="Riddle C."/>
            <person name="Sallet E."/>
            <person name="Samain S."/>
            <person name="Samson N."/>
            <person name="Sanders I."/>
            <person name="Saurat O."/>
            <person name="Scarpelli C."/>
            <person name="Schiex T."/>
            <person name="Segurens B."/>
            <person name="Severin A.J."/>
            <person name="Sherrier D.J."/>
            <person name="Shi R."/>
            <person name="Sims S."/>
            <person name="Singer S.R."/>
            <person name="Sinharoy S."/>
            <person name="Sterck L."/>
            <person name="Viollet A."/>
            <person name="Wang B.B."/>
            <person name="Wang K."/>
            <person name="Wang M."/>
            <person name="Wang X."/>
            <person name="Warfsmann J."/>
            <person name="Weissenbach J."/>
            <person name="White D.D."/>
            <person name="White J.D."/>
            <person name="Wiley G.B."/>
            <person name="Wincker P."/>
            <person name="Xing Y."/>
            <person name="Yang L."/>
            <person name="Yao Z."/>
            <person name="Ying F."/>
            <person name="Zhai J."/>
            <person name="Zhou L."/>
            <person name="Zuber A."/>
            <person name="Denarie J."/>
            <person name="Dixon R.A."/>
            <person name="May G.D."/>
            <person name="Schwartz D.C."/>
            <person name="Rogers J."/>
            <person name="Quetier F."/>
            <person name="Town C.D."/>
            <person name="Roe B.A."/>
        </authorList>
    </citation>
    <scope>NUCLEOTIDE SEQUENCE [LARGE SCALE GENOMIC DNA]</scope>
    <source>
        <strain evidence="2">A17</strain>
        <strain evidence="4 5">cv. Jemalong A17</strain>
    </source>
</reference>
<protein>
    <submittedName>
        <fullName evidence="2">NAD-dependent epimerase/dehydratase family protein</fullName>
    </submittedName>
    <submittedName>
        <fullName evidence="3">Putative UDP-glucuronate decarboxylase</fullName>
        <ecNumber evidence="3">4.1.1.35</ecNumber>
    </submittedName>
</protein>
<dbReference type="STRING" id="3880.A0A072UIH7"/>
<dbReference type="SUPFAM" id="SSF51735">
    <property type="entry name" value="NAD(P)-binding Rossmann-fold domains"/>
    <property type="match status" value="1"/>
</dbReference>
<evidence type="ECO:0000313" key="3">
    <source>
        <dbReference type="EMBL" id="RHN60258.1"/>
    </source>
</evidence>
<proteinExistence type="predicted"/>
<sequence>MSSLSSTRLDLDSNPIKPITICIIGAGGFIGSHLSEKFMFQTPPKVLALDVYNDKLKHLLELETLPWNNRIESPRLNIKRDSKLEGLIKIADLVINLAAILALPLITRHVTCHDLQ</sequence>
<dbReference type="Proteomes" id="UP000265566">
    <property type="component" value="Chromosome 4"/>
</dbReference>
<dbReference type="InterPro" id="IPR036291">
    <property type="entry name" value="NAD(P)-bd_dom_sf"/>
</dbReference>
<dbReference type="InterPro" id="IPR001509">
    <property type="entry name" value="Epimerase_deHydtase"/>
</dbReference>
<reference evidence="3" key="4">
    <citation type="journal article" date="2018" name="Nat. Plants">
        <title>Whole-genome landscape of Medicago truncatula symbiotic genes.</title>
        <authorList>
            <person name="Pecrix Y."/>
            <person name="Gamas P."/>
            <person name="Carrere S."/>
        </authorList>
    </citation>
    <scope>NUCLEOTIDE SEQUENCE</scope>
    <source>
        <tissue evidence="3">Leaves</tissue>
    </source>
</reference>
<name>A0A072UIH7_MEDTR</name>
<dbReference type="AlphaFoldDB" id="A0A072UIH7"/>
<dbReference type="EC" id="4.1.1.35" evidence="3"/>